<evidence type="ECO:0000259" key="7">
    <source>
        <dbReference type="Pfam" id="PF04085"/>
    </source>
</evidence>
<dbReference type="Proteomes" id="UP000630353">
    <property type="component" value="Unassembled WGS sequence"/>
</dbReference>
<evidence type="ECO:0000256" key="3">
    <source>
        <dbReference type="ARBA" id="ARBA00022960"/>
    </source>
</evidence>
<dbReference type="EMBL" id="BMZS01000017">
    <property type="protein sequence ID" value="GHD63663.1"/>
    <property type="molecule type" value="Genomic_DNA"/>
</dbReference>
<dbReference type="PANTHER" id="PTHR34138">
    <property type="entry name" value="CELL SHAPE-DETERMINING PROTEIN MREC"/>
    <property type="match status" value="1"/>
</dbReference>
<dbReference type="RefSeq" id="WP_189995695.1">
    <property type="nucleotide sequence ID" value="NZ_BMZS01000017.1"/>
</dbReference>
<dbReference type="GO" id="GO:0005886">
    <property type="term" value="C:plasma membrane"/>
    <property type="evidence" value="ECO:0007669"/>
    <property type="project" value="TreeGrafter"/>
</dbReference>
<evidence type="ECO:0000256" key="6">
    <source>
        <dbReference type="SAM" id="MobiDB-lite"/>
    </source>
</evidence>
<evidence type="ECO:0000256" key="4">
    <source>
        <dbReference type="ARBA" id="ARBA00032089"/>
    </source>
</evidence>
<dbReference type="GO" id="GO:0008360">
    <property type="term" value="P:regulation of cell shape"/>
    <property type="evidence" value="ECO:0007669"/>
    <property type="project" value="UniProtKB-KW"/>
</dbReference>
<evidence type="ECO:0000256" key="1">
    <source>
        <dbReference type="ARBA" id="ARBA00009369"/>
    </source>
</evidence>
<dbReference type="Gene3D" id="2.40.10.350">
    <property type="entry name" value="Rod shape-determining protein MreC, domain 2"/>
    <property type="match status" value="1"/>
</dbReference>
<sequence length="308" mass="33131">MARRPGSFTSVAQPVRSFWSRFAFALLLAGAFALMLLGKADILLVERFRTGVADVLAPVLEVLSRPAASVADTVAAARRLRDLRAENERLRVDNERLERWQHVARRLEAENKALRALTNFVPEPNVAFITARVIADAGGAFVRSAMINAGAEQGVRRGLAAVSGDGLVGGVVEVGGRHARILLITDLNSQIPVVVERTRDPAVLAGDNTRLPRLVYLPQNAQVLAGDRIVTSGHGGVFPPGLPIGVVTSIDEGAIKVMPYVDWNRLEYIRLLDYGLDGVVKPSGGQPPFSVMGPERSDQGRLLGLGAR</sequence>
<dbReference type="Gene3D" id="2.40.10.340">
    <property type="entry name" value="Rod shape-determining protein MreC, domain 1"/>
    <property type="match status" value="1"/>
</dbReference>
<evidence type="ECO:0000313" key="9">
    <source>
        <dbReference type="Proteomes" id="UP000630353"/>
    </source>
</evidence>
<feature type="domain" description="Rod shape-determining protein MreC beta-barrel core" evidence="7">
    <location>
        <begin position="133"/>
        <end position="272"/>
    </location>
</feature>
<name>A0A918XXC9_9PROT</name>
<evidence type="ECO:0000313" key="8">
    <source>
        <dbReference type="EMBL" id="GHD63663.1"/>
    </source>
</evidence>
<dbReference type="InterPro" id="IPR007221">
    <property type="entry name" value="MreC"/>
</dbReference>
<dbReference type="NCBIfam" id="NF010512">
    <property type="entry name" value="PRK13922.12-1"/>
    <property type="match status" value="1"/>
</dbReference>
<dbReference type="PANTHER" id="PTHR34138:SF1">
    <property type="entry name" value="CELL SHAPE-DETERMINING PROTEIN MREC"/>
    <property type="match status" value="1"/>
</dbReference>
<feature type="region of interest" description="Disordered" evidence="6">
    <location>
        <begin position="285"/>
        <end position="308"/>
    </location>
</feature>
<dbReference type="InterPro" id="IPR055342">
    <property type="entry name" value="MreC_beta-barrel_core"/>
</dbReference>
<protein>
    <recommendedName>
        <fullName evidence="2">Cell shape-determining protein MreC</fullName>
    </recommendedName>
    <alternativeName>
        <fullName evidence="4">Cell shape protein MreC</fullName>
    </alternativeName>
</protein>
<feature type="coiled-coil region" evidence="5">
    <location>
        <begin position="80"/>
        <end position="117"/>
    </location>
</feature>
<reference evidence="8" key="2">
    <citation type="submission" date="2020-09" db="EMBL/GenBank/DDBJ databases">
        <authorList>
            <person name="Sun Q."/>
            <person name="Kim S."/>
        </authorList>
    </citation>
    <scope>NUCLEOTIDE SEQUENCE</scope>
    <source>
        <strain evidence="8">KCTC 42651</strain>
    </source>
</reference>
<reference evidence="8" key="1">
    <citation type="journal article" date="2014" name="Int. J. Syst. Evol. Microbiol.">
        <title>Complete genome sequence of Corynebacterium casei LMG S-19264T (=DSM 44701T), isolated from a smear-ripened cheese.</title>
        <authorList>
            <consortium name="US DOE Joint Genome Institute (JGI-PGF)"/>
            <person name="Walter F."/>
            <person name="Albersmeier A."/>
            <person name="Kalinowski J."/>
            <person name="Ruckert C."/>
        </authorList>
    </citation>
    <scope>NUCLEOTIDE SEQUENCE</scope>
    <source>
        <strain evidence="8">KCTC 42651</strain>
    </source>
</reference>
<keyword evidence="3" id="KW-0133">Cell shape</keyword>
<proteinExistence type="inferred from homology"/>
<keyword evidence="5" id="KW-0175">Coiled coil</keyword>
<keyword evidence="9" id="KW-1185">Reference proteome</keyword>
<comment type="similarity">
    <text evidence="1">Belongs to the MreC family.</text>
</comment>
<organism evidence="8 9">
    <name type="scientific">Thalassobaculum fulvum</name>
    <dbReference type="NCBI Taxonomy" id="1633335"/>
    <lineage>
        <taxon>Bacteria</taxon>
        <taxon>Pseudomonadati</taxon>
        <taxon>Pseudomonadota</taxon>
        <taxon>Alphaproteobacteria</taxon>
        <taxon>Rhodospirillales</taxon>
        <taxon>Thalassobaculaceae</taxon>
        <taxon>Thalassobaculum</taxon>
    </lineage>
</organism>
<evidence type="ECO:0000256" key="2">
    <source>
        <dbReference type="ARBA" id="ARBA00013855"/>
    </source>
</evidence>
<gene>
    <name evidence="8" type="ORF">GCM10017083_54250</name>
</gene>
<evidence type="ECO:0000256" key="5">
    <source>
        <dbReference type="SAM" id="Coils"/>
    </source>
</evidence>
<dbReference type="InterPro" id="IPR042175">
    <property type="entry name" value="Cell/Rod_MreC_2"/>
</dbReference>
<dbReference type="Pfam" id="PF04085">
    <property type="entry name" value="MreC"/>
    <property type="match status" value="1"/>
</dbReference>
<comment type="caution">
    <text evidence="8">The sequence shown here is derived from an EMBL/GenBank/DDBJ whole genome shotgun (WGS) entry which is preliminary data.</text>
</comment>
<dbReference type="AlphaFoldDB" id="A0A918XXC9"/>
<dbReference type="NCBIfam" id="TIGR00219">
    <property type="entry name" value="mreC"/>
    <property type="match status" value="1"/>
</dbReference>
<accession>A0A918XXC9</accession>
<dbReference type="InterPro" id="IPR042177">
    <property type="entry name" value="Cell/Rod_1"/>
</dbReference>